<comment type="caution">
    <text evidence="2">The sequence shown here is derived from an EMBL/GenBank/DDBJ whole genome shotgun (WGS) entry which is preliminary data.</text>
</comment>
<gene>
    <name evidence="2" type="ORF">NON19_31075</name>
</gene>
<organism evidence="2 3">
    <name type="scientific">Streptantibioticus rubrisoli</name>
    <dbReference type="NCBI Taxonomy" id="1387313"/>
    <lineage>
        <taxon>Bacteria</taxon>
        <taxon>Bacillati</taxon>
        <taxon>Actinomycetota</taxon>
        <taxon>Actinomycetes</taxon>
        <taxon>Kitasatosporales</taxon>
        <taxon>Streptomycetaceae</taxon>
        <taxon>Streptantibioticus</taxon>
    </lineage>
</organism>
<accession>A0ABT1PLZ6</accession>
<dbReference type="RefSeq" id="WP_255932559.1">
    <property type="nucleotide sequence ID" value="NZ_JANFNH010000064.1"/>
</dbReference>
<dbReference type="InterPro" id="IPR048640">
    <property type="entry name" value="MgtC-like_C"/>
</dbReference>
<dbReference type="Gene3D" id="3.30.70.260">
    <property type="match status" value="1"/>
</dbReference>
<feature type="domain" description="MgtC-like C-terminal" evidence="1">
    <location>
        <begin position="64"/>
        <end position="137"/>
    </location>
</feature>
<dbReference type="EMBL" id="JANFNH010000064">
    <property type="protein sequence ID" value="MCQ4046374.1"/>
    <property type="molecule type" value="Genomic_DNA"/>
</dbReference>
<proteinExistence type="predicted"/>
<evidence type="ECO:0000313" key="2">
    <source>
        <dbReference type="EMBL" id="MCQ4046374.1"/>
    </source>
</evidence>
<keyword evidence="3" id="KW-1185">Reference proteome</keyword>
<dbReference type="Proteomes" id="UP001206206">
    <property type="component" value="Unassembled WGS sequence"/>
</dbReference>
<protein>
    <recommendedName>
        <fullName evidence="1">MgtC-like C-terminal domain-containing protein</fullName>
    </recommendedName>
</protein>
<evidence type="ECO:0000259" key="1">
    <source>
        <dbReference type="Pfam" id="PF21770"/>
    </source>
</evidence>
<dbReference type="Pfam" id="PF21770">
    <property type="entry name" value="MgtC_SapB_C"/>
    <property type="match status" value="1"/>
</dbReference>
<reference evidence="2 3" key="1">
    <citation type="submission" date="2022-06" db="EMBL/GenBank/DDBJ databases">
        <title>Draft genome sequence of type strain Streptomyces rubrisoli DSM 42083.</title>
        <authorList>
            <person name="Duangmal K."/>
            <person name="Klaysubun C."/>
        </authorList>
    </citation>
    <scope>NUCLEOTIDE SEQUENCE [LARGE SCALE GENOMIC DNA]</scope>
    <source>
        <strain evidence="2 3">DSM 42083</strain>
    </source>
</reference>
<evidence type="ECO:0000313" key="3">
    <source>
        <dbReference type="Proteomes" id="UP001206206"/>
    </source>
</evidence>
<sequence>MTTTITTARFPRSAATARLRRFLSDAIHRIADAPLHSPVVTALRPTARAATLPHGNCQRAVVTVYLTCDGRQERRVRALLSDALTTSGLRYEGINAQRIGDTVEFEAAVTVHGAPSRAVKPLLSRLFLQPGVHDVRWTAVDARPPSPRGPHAVAA</sequence>
<name>A0ABT1PLZ6_9ACTN</name>